<evidence type="ECO:0000313" key="1">
    <source>
        <dbReference type="EMBL" id="MPL75084.1"/>
    </source>
</evidence>
<reference evidence="1" key="1">
    <citation type="submission" date="2019-08" db="EMBL/GenBank/DDBJ databases">
        <authorList>
            <person name="Kucharzyk K."/>
            <person name="Murdoch R.W."/>
            <person name="Higgins S."/>
            <person name="Loffler F."/>
        </authorList>
    </citation>
    <scope>NUCLEOTIDE SEQUENCE</scope>
</reference>
<sequence>MLSVCGVICGDCKSYGTECAGCQQIEGKVFWAQYIGADICPTYKCVRDKSVNHCGECTQMPCELWFSLKDPGWSEEEHQASIKMRQEALTRSKKIM</sequence>
<dbReference type="Pfam" id="PF12675">
    <property type="entry name" value="DUF3795"/>
    <property type="match status" value="1"/>
</dbReference>
<organism evidence="1">
    <name type="scientific">bioreactor metagenome</name>
    <dbReference type="NCBI Taxonomy" id="1076179"/>
    <lineage>
        <taxon>unclassified sequences</taxon>
        <taxon>metagenomes</taxon>
        <taxon>ecological metagenomes</taxon>
    </lineage>
</organism>
<evidence type="ECO:0008006" key="2">
    <source>
        <dbReference type="Google" id="ProtNLM"/>
    </source>
</evidence>
<gene>
    <name evidence="1" type="ORF">SDC9_20905</name>
</gene>
<dbReference type="InterPro" id="IPR024227">
    <property type="entry name" value="DUF3795"/>
</dbReference>
<dbReference type="EMBL" id="VSSQ01000085">
    <property type="protein sequence ID" value="MPL75084.1"/>
    <property type="molecule type" value="Genomic_DNA"/>
</dbReference>
<protein>
    <recommendedName>
        <fullName evidence="2">DUF3795 domain-containing protein</fullName>
    </recommendedName>
</protein>
<name>A0A644U811_9ZZZZ</name>
<dbReference type="AlphaFoldDB" id="A0A644U811"/>
<proteinExistence type="predicted"/>
<accession>A0A644U811</accession>
<comment type="caution">
    <text evidence="1">The sequence shown here is derived from an EMBL/GenBank/DDBJ whole genome shotgun (WGS) entry which is preliminary data.</text>
</comment>